<accession>A0ABT0S238</accession>
<evidence type="ECO:0000313" key="1">
    <source>
        <dbReference type="EMBL" id="MCL6729924.1"/>
    </source>
</evidence>
<protein>
    <submittedName>
        <fullName evidence="1">Uncharacterized protein</fullName>
    </submittedName>
</protein>
<dbReference type="Proteomes" id="UP001165342">
    <property type="component" value="Unassembled WGS sequence"/>
</dbReference>
<evidence type="ECO:0000313" key="2">
    <source>
        <dbReference type="Proteomes" id="UP001165342"/>
    </source>
</evidence>
<dbReference type="EMBL" id="JAMGBE010000002">
    <property type="protein sequence ID" value="MCL6729924.1"/>
    <property type="molecule type" value="Genomic_DNA"/>
</dbReference>
<comment type="caution">
    <text evidence="1">The sequence shown here is derived from an EMBL/GenBank/DDBJ whole genome shotgun (WGS) entry which is preliminary data.</text>
</comment>
<proteinExistence type="predicted"/>
<organism evidence="1 2">
    <name type="scientific">Sphingomonas hankyongi</name>
    <dbReference type="NCBI Taxonomy" id="2908209"/>
    <lineage>
        <taxon>Bacteria</taxon>
        <taxon>Pseudomonadati</taxon>
        <taxon>Pseudomonadota</taxon>
        <taxon>Alphaproteobacteria</taxon>
        <taxon>Sphingomonadales</taxon>
        <taxon>Sphingomonadaceae</taxon>
        <taxon>Sphingomonas</taxon>
    </lineage>
</organism>
<keyword evidence="2" id="KW-1185">Reference proteome</keyword>
<sequence length="83" mass="9795">MTVDELRTELSAILAAEEEPAANWDVIEFLSQRIYARLADYGTPPGFPREQVMNYLAGFLQRRLDWRFGEEQRKWLRAYLSEV</sequence>
<reference evidence="1" key="1">
    <citation type="submission" date="2022-05" db="EMBL/GenBank/DDBJ databases">
        <authorList>
            <person name="Jo J.-H."/>
            <person name="Im W.-T."/>
        </authorList>
    </citation>
    <scope>NUCLEOTIDE SEQUENCE</scope>
    <source>
        <strain evidence="1">SE220</strain>
    </source>
</reference>
<name>A0ABT0S238_9SPHN</name>
<dbReference type="RefSeq" id="WP_249831389.1">
    <property type="nucleotide sequence ID" value="NZ_JAMGBE010000002.1"/>
</dbReference>
<gene>
    <name evidence="1" type="ORF">LZ538_07620</name>
</gene>